<evidence type="ECO:0000313" key="4">
    <source>
        <dbReference type="EMBL" id="NEZ55980.1"/>
    </source>
</evidence>
<evidence type="ECO:0000313" key="5">
    <source>
        <dbReference type="Proteomes" id="UP000481033"/>
    </source>
</evidence>
<dbReference type="EMBL" id="QXHD01000004">
    <property type="protein sequence ID" value="NEZ55980.1"/>
    <property type="molecule type" value="Genomic_DNA"/>
</dbReference>
<proteinExistence type="predicted"/>
<dbReference type="RefSeq" id="WP_163697878.1">
    <property type="nucleotide sequence ID" value="NZ_QXHD01000004.1"/>
</dbReference>
<keyword evidence="1" id="KW-0812">Transmembrane</keyword>
<feature type="transmembrane region" description="Helical" evidence="1">
    <location>
        <begin position="234"/>
        <end position="254"/>
    </location>
</feature>
<dbReference type="Pfam" id="PF09972">
    <property type="entry name" value="DUF2207"/>
    <property type="match status" value="1"/>
</dbReference>
<feature type="chain" id="PRO_5026683227" evidence="2">
    <location>
        <begin position="31"/>
        <end position="348"/>
    </location>
</feature>
<comment type="caution">
    <text evidence="4">The sequence shown here is derived from an EMBL/GenBank/DDBJ whole genome shotgun (WGS) entry which is preliminary data.</text>
</comment>
<reference evidence="4 5" key="1">
    <citation type="journal article" date="2020" name="Microb. Ecol.">
        <title>Ecogenomics of the Marine Benthic Filamentous Cyanobacterium Adonisia.</title>
        <authorList>
            <person name="Walter J.M."/>
            <person name="Coutinho F.H."/>
            <person name="Leomil L."/>
            <person name="Hargreaves P.I."/>
            <person name="Campeao M.E."/>
            <person name="Vieira V.V."/>
            <person name="Silva B.S."/>
            <person name="Fistarol G.O."/>
            <person name="Salomon P.S."/>
            <person name="Sawabe T."/>
            <person name="Mino S."/>
            <person name="Hosokawa M."/>
            <person name="Miyashita H."/>
            <person name="Maruyama F."/>
            <person name="van Verk M.C."/>
            <person name="Dutilh B.E."/>
            <person name="Thompson C.C."/>
            <person name="Thompson F.L."/>
        </authorList>
    </citation>
    <scope>NUCLEOTIDE SEQUENCE [LARGE SCALE GENOMIC DNA]</scope>
    <source>
        <strain evidence="4 5">CCMR0081</strain>
    </source>
</reference>
<keyword evidence="1" id="KW-1133">Transmembrane helix</keyword>
<keyword evidence="2" id="KW-0732">Signal</keyword>
<evidence type="ECO:0000256" key="1">
    <source>
        <dbReference type="SAM" id="Phobius"/>
    </source>
</evidence>
<sequence>MIAVKRRAGWRLCAAIFTCVLCFSISLAQAATPFFWDSIDVDMALEADGDLLVTETQKYVFTQPHSNERYRYIPLEGIDSITDVAVYENNEPLTVQTGRRNNDYWIRWQHSLNAPAAHTFVLQYRVVGGIQVKGNRSQLYWNALFPERSAPINRGNVTLHVPEVLADQVNSFQGEGVASRDRKLNLTTYEFVTSGPLAPQQFLNIRLEFPTSALNIPQAQTDYWSVKQSSWAPLFSWAVPGIFVIGVFGSIVAIRKRCPNCGQMTLKRTNRVVQKSTRSRRGTREIRHVCQTCNYDRRFNQTIPRKSASRSHTTVWGGYYGGDGSGGSGGSSGCGGGGCGGGGCGGGG</sequence>
<dbReference type="AlphaFoldDB" id="A0A6M0RJC1"/>
<dbReference type="InterPro" id="IPR018702">
    <property type="entry name" value="DUF2207"/>
</dbReference>
<gene>
    <name evidence="4" type="ORF">DXZ20_09905</name>
</gene>
<evidence type="ECO:0000259" key="3">
    <source>
        <dbReference type="Pfam" id="PF09972"/>
    </source>
</evidence>
<accession>A0A6M0RJC1</accession>
<feature type="signal peptide" evidence="2">
    <location>
        <begin position="1"/>
        <end position="30"/>
    </location>
</feature>
<dbReference type="Proteomes" id="UP000481033">
    <property type="component" value="Unassembled WGS sequence"/>
</dbReference>
<keyword evidence="5" id="KW-1185">Reference proteome</keyword>
<name>A0A6M0RJC1_9CYAN</name>
<organism evidence="4 5">
    <name type="scientific">Adonisia turfae CCMR0081</name>
    <dbReference type="NCBI Taxonomy" id="2292702"/>
    <lineage>
        <taxon>Bacteria</taxon>
        <taxon>Bacillati</taxon>
        <taxon>Cyanobacteriota</taxon>
        <taxon>Adonisia</taxon>
        <taxon>Adonisia turfae</taxon>
    </lineage>
</organism>
<protein>
    <submittedName>
        <fullName evidence="4">DUF2207 domain-containing protein</fullName>
    </submittedName>
</protein>
<keyword evidence="1" id="KW-0472">Membrane</keyword>
<feature type="domain" description="DUF2207" evidence="3">
    <location>
        <begin position="38"/>
        <end position="209"/>
    </location>
</feature>
<evidence type="ECO:0000256" key="2">
    <source>
        <dbReference type="SAM" id="SignalP"/>
    </source>
</evidence>